<dbReference type="Pfam" id="PF14551">
    <property type="entry name" value="MCM_N"/>
    <property type="match status" value="1"/>
</dbReference>
<feature type="region of interest" description="Disordered" evidence="14">
    <location>
        <begin position="1"/>
        <end position="47"/>
    </location>
</feature>
<dbReference type="SMART" id="SM00382">
    <property type="entry name" value="AAA"/>
    <property type="match status" value="1"/>
</dbReference>
<reference evidence="16 17" key="1">
    <citation type="submission" date="2019-01" db="EMBL/GenBank/DDBJ databases">
        <title>Draft Genome and Complete Hox-Cluster Characterization of the Sterlet Sturgeon (Acipenser ruthenus).</title>
        <authorList>
            <person name="Wei Q."/>
        </authorList>
    </citation>
    <scope>NUCLEOTIDE SEQUENCE [LARGE SCALE GENOMIC DNA]</scope>
    <source>
        <strain evidence="16">WHYD16114868_AA</strain>
        <tissue evidence="16">Blood</tissue>
    </source>
</reference>
<evidence type="ECO:0000256" key="5">
    <source>
        <dbReference type="ARBA" id="ARBA00022741"/>
    </source>
</evidence>
<keyword evidence="4" id="KW-0235">DNA replication</keyword>
<dbReference type="PANTHER" id="PTHR11630">
    <property type="entry name" value="DNA REPLICATION LICENSING FACTOR MCM FAMILY MEMBER"/>
    <property type="match status" value="1"/>
</dbReference>
<dbReference type="InterPro" id="IPR028032">
    <property type="entry name" value="DUF4503"/>
</dbReference>
<feature type="compositionally biased region" description="Polar residues" evidence="14">
    <location>
        <begin position="668"/>
        <end position="682"/>
    </location>
</feature>
<dbReference type="Gene3D" id="2.40.50.140">
    <property type="entry name" value="Nucleic acid-binding proteins"/>
    <property type="match status" value="1"/>
</dbReference>
<keyword evidence="6" id="KW-0378">Hydrolase</keyword>
<dbReference type="PRINTS" id="PR01660">
    <property type="entry name" value="MCMPROTEIN4"/>
</dbReference>
<comment type="function">
    <text evidence="12">Acts as a component of the MCM2-7 complex (MCM complex) which is the replicative helicase essential for 'once per cell cycle' DNA replication initiation and elongation in eukaryotic cells. Core component of CDC45-MCM-GINS (CMG) helicase, the molecular machine that unwinds template DNA during replication, and around which the replisome is built. The active ATPase sites in the MCM2-7 ring are formed through the interaction surfaces of two neighboring subunits such that a critical structure of a conserved arginine finger motif is provided in trans relative to the ATP-binding site of the Walker A box of the adjacent subunit. The six ATPase active sites, however, are likely to contribute differentially to the complex helicase activity.</text>
</comment>
<keyword evidence="17" id="KW-1185">Reference proteome</keyword>
<evidence type="ECO:0000256" key="4">
    <source>
        <dbReference type="ARBA" id="ARBA00022705"/>
    </source>
</evidence>
<dbReference type="Pfam" id="PF00493">
    <property type="entry name" value="MCM"/>
    <property type="match status" value="1"/>
</dbReference>
<keyword evidence="5 13" id="KW-0547">Nucleotide-binding</keyword>
<evidence type="ECO:0000313" key="16">
    <source>
        <dbReference type="EMBL" id="RXM36249.1"/>
    </source>
</evidence>
<dbReference type="CDD" id="cd17755">
    <property type="entry name" value="MCM4"/>
    <property type="match status" value="1"/>
</dbReference>
<dbReference type="GO" id="GO:0006271">
    <property type="term" value="P:DNA strand elongation involved in DNA replication"/>
    <property type="evidence" value="ECO:0007669"/>
    <property type="project" value="TreeGrafter"/>
</dbReference>
<dbReference type="InterPro" id="IPR031327">
    <property type="entry name" value="MCM"/>
</dbReference>
<dbReference type="InterPro" id="IPR028026">
    <property type="entry name" value="DUF4502"/>
</dbReference>
<dbReference type="GO" id="GO:0005524">
    <property type="term" value="F:ATP binding"/>
    <property type="evidence" value="ECO:0007669"/>
    <property type="project" value="UniProtKB-KW"/>
</dbReference>
<organism evidence="16 17">
    <name type="scientific">Acipenser ruthenus</name>
    <name type="common">Sterlet sturgeon</name>
    <dbReference type="NCBI Taxonomy" id="7906"/>
    <lineage>
        <taxon>Eukaryota</taxon>
        <taxon>Metazoa</taxon>
        <taxon>Chordata</taxon>
        <taxon>Craniata</taxon>
        <taxon>Vertebrata</taxon>
        <taxon>Euteleostomi</taxon>
        <taxon>Actinopterygii</taxon>
        <taxon>Chondrostei</taxon>
        <taxon>Acipenseriformes</taxon>
        <taxon>Acipenseridae</taxon>
        <taxon>Acipenser</taxon>
    </lineage>
</organism>
<dbReference type="GO" id="GO:0016787">
    <property type="term" value="F:hydrolase activity"/>
    <property type="evidence" value="ECO:0007669"/>
    <property type="project" value="UniProtKB-KW"/>
</dbReference>
<proteinExistence type="inferred from homology"/>
<dbReference type="Pfam" id="PF14951">
    <property type="entry name" value="DUF4503"/>
    <property type="match status" value="3"/>
</dbReference>
<evidence type="ECO:0000256" key="10">
    <source>
        <dbReference type="ARBA" id="ARBA00023242"/>
    </source>
</evidence>
<comment type="subcellular location">
    <subcellularLocation>
        <location evidence="1">Nucleus</location>
    </subcellularLocation>
</comment>
<dbReference type="PROSITE" id="PS50051">
    <property type="entry name" value="MCM_2"/>
    <property type="match status" value="1"/>
</dbReference>
<dbReference type="InterPro" id="IPR001208">
    <property type="entry name" value="MCM_dom"/>
</dbReference>
<dbReference type="InterPro" id="IPR027417">
    <property type="entry name" value="P-loop_NTPase"/>
</dbReference>
<evidence type="ECO:0000256" key="11">
    <source>
        <dbReference type="ARBA" id="ARBA00023306"/>
    </source>
</evidence>
<dbReference type="SMART" id="SM00350">
    <property type="entry name" value="MCM"/>
    <property type="match status" value="1"/>
</dbReference>
<dbReference type="Pfam" id="PF17855">
    <property type="entry name" value="MCM_lid"/>
    <property type="match status" value="1"/>
</dbReference>
<evidence type="ECO:0000256" key="3">
    <source>
        <dbReference type="ARBA" id="ARBA00012551"/>
    </source>
</evidence>
<dbReference type="FunFam" id="2.20.28.10:FF:000003">
    <property type="entry name" value="DNA helicase"/>
    <property type="match status" value="1"/>
</dbReference>
<evidence type="ECO:0000256" key="8">
    <source>
        <dbReference type="ARBA" id="ARBA00022840"/>
    </source>
</evidence>
<dbReference type="Pfam" id="PF21128">
    <property type="entry name" value="WHD_MCM4"/>
    <property type="match status" value="1"/>
</dbReference>
<dbReference type="InterPro" id="IPR018525">
    <property type="entry name" value="MCM_CS"/>
</dbReference>
<evidence type="ECO:0000256" key="9">
    <source>
        <dbReference type="ARBA" id="ARBA00023125"/>
    </source>
</evidence>
<name>A0A444UM31_ACIRT</name>
<feature type="domain" description="MCM C-terminal AAA(+) ATPase" evidence="15">
    <location>
        <begin position="1067"/>
        <end position="1275"/>
    </location>
</feature>
<feature type="compositionally biased region" description="Acidic residues" evidence="14">
    <location>
        <begin position="82"/>
        <end position="91"/>
    </location>
</feature>
<keyword evidence="9 13" id="KW-0238">DNA-binding</keyword>
<comment type="caution">
    <text evidence="16">The sequence shown here is derived from an EMBL/GenBank/DDBJ whole genome shotgun (WGS) entry which is preliminary data.</text>
</comment>
<dbReference type="EMBL" id="SCEB01214278">
    <property type="protein sequence ID" value="RXM36249.1"/>
    <property type="molecule type" value="Genomic_DNA"/>
</dbReference>
<evidence type="ECO:0000256" key="1">
    <source>
        <dbReference type="ARBA" id="ARBA00004123"/>
    </source>
</evidence>
<dbReference type="SUPFAM" id="SSF50249">
    <property type="entry name" value="Nucleic acid-binding proteins"/>
    <property type="match status" value="1"/>
</dbReference>
<keyword evidence="8 13" id="KW-0067">ATP-binding</keyword>
<dbReference type="Pfam" id="PF14950">
    <property type="entry name" value="DUF4502"/>
    <property type="match status" value="2"/>
</dbReference>
<protein>
    <recommendedName>
        <fullName evidence="3">DNA helicase</fullName>
        <ecNumber evidence="3">3.6.4.12</ecNumber>
    </recommendedName>
</protein>
<dbReference type="Gene3D" id="2.20.28.10">
    <property type="match status" value="1"/>
</dbReference>
<dbReference type="GO" id="GO:1902975">
    <property type="term" value="P:mitotic DNA replication initiation"/>
    <property type="evidence" value="ECO:0007669"/>
    <property type="project" value="TreeGrafter"/>
</dbReference>
<feature type="region of interest" description="Disordered" evidence="14">
    <location>
        <begin position="64"/>
        <end position="121"/>
    </location>
</feature>
<dbReference type="Gene3D" id="3.40.50.300">
    <property type="entry name" value="P-loop containing nucleotide triphosphate hydrolases"/>
    <property type="match status" value="1"/>
</dbReference>
<dbReference type="PROSITE" id="PS00847">
    <property type="entry name" value="MCM_1"/>
    <property type="match status" value="1"/>
</dbReference>
<dbReference type="InterPro" id="IPR003593">
    <property type="entry name" value="AAA+_ATPase"/>
</dbReference>
<dbReference type="InterPro" id="IPR041562">
    <property type="entry name" value="MCM_lid"/>
</dbReference>
<feature type="region of interest" description="Disordered" evidence="14">
    <location>
        <begin position="627"/>
        <end position="751"/>
    </location>
</feature>
<dbReference type="Pfam" id="PF17207">
    <property type="entry name" value="MCM_OB"/>
    <property type="match status" value="1"/>
</dbReference>
<keyword evidence="11" id="KW-0131">Cell cycle</keyword>
<dbReference type="PRINTS" id="PR01657">
    <property type="entry name" value="MCMFAMILY"/>
</dbReference>
<evidence type="ECO:0000256" key="7">
    <source>
        <dbReference type="ARBA" id="ARBA00022806"/>
    </source>
</evidence>
<dbReference type="InterPro" id="IPR027925">
    <property type="entry name" value="MCM_N"/>
</dbReference>
<feature type="compositionally biased region" description="Basic and acidic residues" evidence="14">
    <location>
        <begin position="300"/>
        <end position="314"/>
    </location>
</feature>
<dbReference type="FunFam" id="3.40.50.300:FF:000217">
    <property type="entry name" value="DNA helicase"/>
    <property type="match status" value="1"/>
</dbReference>
<feature type="compositionally biased region" description="Polar residues" evidence="14">
    <location>
        <begin position="697"/>
        <end position="711"/>
    </location>
</feature>
<evidence type="ECO:0000256" key="2">
    <source>
        <dbReference type="ARBA" id="ARBA00008010"/>
    </source>
</evidence>
<keyword evidence="10" id="KW-0539">Nucleus</keyword>
<dbReference type="InterPro" id="IPR012340">
    <property type="entry name" value="NA-bd_OB-fold"/>
</dbReference>
<evidence type="ECO:0000256" key="14">
    <source>
        <dbReference type="SAM" id="MobiDB-lite"/>
    </source>
</evidence>
<evidence type="ECO:0000313" key="17">
    <source>
        <dbReference type="Proteomes" id="UP000289886"/>
    </source>
</evidence>
<dbReference type="EC" id="3.6.4.12" evidence="3"/>
<feature type="compositionally biased region" description="Basic and acidic residues" evidence="14">
    <location>
        <begin position="69"/>
        <end position="79"/>
    </location>
</feature>
<dbReference type="SUPFAM" id="SSF52540">
    <property type="entry name" value="P-loop containing nucleoside triphosphate hydrolases"/>
    <property type="match status" value="1"/>
</dbReference>
<feature type="region of interest" description="Disordered" evidence="14">
    <location>
        <begin position="300"/>
        <end position="321"/>
    </location>
</feature>
<evidence type="ECO:0000256" key="12">
    <source>
        <dbReference type="ARBA" id="ARBA00045440"/>
    </source>
</evidence>
<dbReference type="GO" id="GO:0017116">
    <property type="term" value="F:single-stranded DNA helicase activity"/>
    <property type="evidence" value="ECO:0007669"/>
    <property type="project" value="TreeGrafter"/>
</dbReference>
<dbReference type="InterPro" id="IPR033762">
    <property type="entry name" value="MCM_OB"/>
</dbReference>
<dbReference type="FunFam" id="3.30.1640.10:FF:000001">
    <property type="entry name" value="DNA helicase"/>
    <property type="match status" value="1"/>
</dbReference>
<accession>A0A444UM31</accession>
<feature type="compositionally biased region" description="Polar residues" evidence="14">
    <location>
        <begin position="107"/>
        <end position="116"/>
    </location>
</feature>
<evidence type="ECO:0000256" key="6">
    <source>
        <dbReference type="ARBA" id="ARBA00022801"/>
    </source>
</evidence>
<dbReference type="GO" id="GO:0000727">
    <property type="term" value="P:double-strand break repair via break-induced replication"/>
    <property type="evidence" value="ECO:0007669"/>
    <property type="project" value="TreeGrafter"/>
</dbReference>
<sequence>MPEKTELETPQEPADIVWSSSESDWSDGETKRVPSRPQAGRRSGIHKQTILNSYSRYLDMLNTVTADHGGSDDEQHVIDWENASDQEEGESVAEISDAESTFGDGTVQKQQEQEPTLGSDAEISEYSTDGESMESKSLTAVSSFVSKAEQSQSTGRSASDWIKSAQALLQTPQKQTDRKFKTPEDSAKKRKKFLRVVKKKQAGKSGVLILKILKIQEECSTQVAFCQQIEQSADTSAKNTSSSTRETQLTVLFTKDTASHLRPGPGDIVHVYPPWQKLVIYGEQCPVILNTHFSQKVLSKDSVENRPNSREKSLTKKTTPPPLAQIFNLTEMNRNASNTDILAQQGTSYSKVTALSLQMDTRGSEDSVCDSLLEVIESQAAVGWTGVDVKVVVQRVYCLPLGELPSQPLIKNSTIRRAQAFSSEQPNARLCLLVQDVYGIFSEVQLHTFCSSKEKLQQDSEKWEGRSCYLKSMKVLQRTTRGSFCYVLAACREEGNVQVLQEETVSDLYLPPVVHHLREILQNEDPVQSEFWLFVTDAGLQSESEHGPGIPRVVSVCVTTSCVLHPAIVNALKSDTSCHLTFTFKDAVREHGSILCVERTVLKLEPQPSLTNPVKLDELNPTTKINSLCAVKARSEDPKSPPSQKRRTDDSSTGDLQPMPTSPAADQRSPNVQDTSLFSSPAKSRHSAPPSEFDMSSPLTYGTPSSRTEGTPRSAVRGTPARQRPDLGSVRKGRQVDLHSEQPAGGDMVTSEQSMGQKLVIWGTDVNVATCKETFQRFLLRYIDPTSKEEENASLDLNEPLYMQRLEEINVVGDPVLNVNCGHLQSFDAELYRQLVCYPQEVIPTFDMAVNEIFFDRYPDSILEHQIQVRPYNALKTKNMRSLNPEDIDQLITISGMVIRTSQLIPEMQEAFFKCQVCAFNTRVEIDRGRIAEPAVCRNCNTTHSMALIHNRSVFSDKQMIKLQESPEDMPAGQTPHTTVLYAHNDLVDKVQPGDRVNITGIYRAVPMRVNPRQSNVKSVYKTHIDAIHFRKTDEKRLHGIDEDSEQKLFTEERVQVLKELAAKPDIYERLSSALAPSIYEHEDIKKGILLQLFGGTRKDFSHTGRGNFRAEINILLCGDPGTSKSQLLQYVFNLVPRGQYTSGKGSSAVGLTAYVMKDPETRQLVLQTGALVLSDNGICCIDEFDKMSDSTRSVLHEVMEQQTLSIAKAGIICQLNARTSVLAAANPVESQWNPKKTTIENIQLPHTLLSRFDLIFLMLDPQDEAYDRRLAHHLVALYYQSEEQMEEENLDMAVLKDYIAYARTYINPRLSEEASQALIEAYVDMRKIGSGRGMVSAYPRQLESLIRLAEAHSKVRFSDKVETIDVEEAKRLHREALKQSATDPRTGFVDISILTTGMSATARKRKEELAKVLKKLIQTKGKTPAMKYQQLFDDLRGQSDAAITKDMFDEALRALADEDYLTVTGKTVRLL</sequence>
<dbReference type="GO" id="GO:0042555">
    <property type="term" value="C:MCM complex"/>
    <property type="evidence" value="ECO:0007669"/>
    <property type="project" value="InterPro"/>
</dbReference>
<dbReference type="InterPro" id="IPR008047">
    <property type="entry name" value="MCM_4"/>
</dbReference>
<gene>
    <name evidence="16" type="ORF">EOD39_3613</name>
</gene>
<evidence type="ECO:0000259" key="15">
    <source>
        <dbReference type="PROSITE" id="PS50051"/>
    </source>
</evidence>
<dbReference type="Proteomes" id="UP000289886">
    <property type="component" value="Unassembled WGS sequence"/>
</dbReference>
<dbReference type="GO" id="GO:0005634">
    <property type="term" value="C:nucleus"/>
    <property type="evidence" value="ECO:0007669"/>
    <property type="project" value="UniProtKB-SubCell"/>
</dbReference>
<keyword evidence="7" id="KW-0347">Helicase</keyword>
<comment type="similarity">
    <text evidence="2 13">Belongs to the MCM family.</text>
</comment>
<dbReference type="Gene3D" id="3.30.1640.10">
    <property type="entry name" value="mini-chromosome maintenance (MCM) complex, chain A, domain 1"/>
    <property type="match status" value="1"/>
</dbReference>
<evidence type="ECO:0000256" key="13">
    <source>
        <dbReference type="RuleBase" id="RU004070"/>
    </source>
</evidence>
<dbReference type="GO" id="GO:0003697">
    <property type="term" value="F:single-stranded DNA binding"/>
    <property type="evidence" value="ECO:0007669"/>
    <property type="project" value="TreeGrafter"/>
</dbReference>
<dbReference type="PANTHER" id="PTHR11630:SF66">
    <property type="entry name" value="DNA REPLICATION LICENSING FACTOR MCM4"/>
    <property type="match status" value="1"/>
</dbReference>